<comment type="caution">
    <text evidence="2">The sequence shown here is derived from an EMBL/GenBank/DDBJ whole genome shotgun (WGS) entry which is preliminary data.</text>
</comment>
<dbReference type="SUPFAM" id="SSF51735">
    <property type="entry name" value="NAD(P)-binding Rossmann-fold domains"/>
    <property type="match status" value="1"/>
</dbReference>
<dbReference type="PANTHER" id="PTHR43157">
    <property type="entry name" value="PHOSPHATIDYLINOSITOL-GLYCAN BIOSYNTHESIS CLASS F PROTEIN-RELATED"/>
    <property type="match status" value="1"/>
</dbReference>
<dbReference type="GO" id="GO:0016491">
    <property type="term" value="F:oxidoreductase activity"/>
    <property type="evidence" value="ECO:0007669"/>
    <property type="project" value="UniProtKB-KW"/>
</dbReference>
<dbReference type="InterPro" id="IPR002347">
    <property type="entry name" value="SDR_fam"/>
</dbReference>
<name>A0A9P6PSP6_9FUNG</name>
<organism evidence="2 3">
    <name type="scientific">Actinomortierella ambigua</name>
    <dbReference type="NCBI Taxonomy" id="1343610"/>
    <lineage>
        <taxon>Eukaryota</taxon>
        <taxon>Fungi</taxon>
        <taxon>Fungi incertae sedis</taxon>
        <taxon>Mucoromycota</taxon>
        <taxon>Mortierellomycotina</taxon>
        <taxon>Mortierellomycetes</taxon>
        <taxon>Mortierellales</taxon>
        <taxon>Mortierellaceae</taxon>
        <taxon>Actinomortierella</taxon>
    </lineage>
</organism>
<dbReference type="Gene3D" id="3.40.50.720">
    <property type="entry name" value="NAD(P)-binding Rossmann-like Domain"/>
    <property type="match status" value="1"/>
</dbReference>
<accession>A0A9P6PSP6</accession>
<dbReference type="EMBL" id="JAAAJB010000709">
    <property type="protein sequence ID" value="KAG0251898.1"/>
    <property type="molecule type" value="Genomic_DNA"/>
</dbReference>
<dbReference type="Pfam" id="PF00106">
    <property type="entry name" value="adh_short"/>
    <property type="match status" value="1"/>
</dbReference>
<dbReference type="AlphaFoldDB" id="A0A9P6PSP6"/>
<evidence type="ECO:0000313" key="2">
    <source>
        <dbReference type="EMBL" id="KAG0251898.1"/>
    </source>
</evidence>
<keyword evidence="3" id="KW-1185">Reference proteome</keyword>
<protein>
    <submittedName>
        <fullName evidence="2">Uncharacterized protein</fullName>
    </submittedName>
</protein>
<evidence type="ECO:0000256" key="1">
    <source>
        <dbReference type="ARBA" id="ARBA00023002"/>
    </source>
</evidence>
<evidence type="ECO:0000313" key="3">
    <source>
        <dbReference type="Proteomes" id="UP000807716"/>
    </source>
</evidence>
<dbReference type="OrthoDB" id="542013at2759"/>
<dbReference type="InterPro" id="IPR036291">
    <property type="entry name" value="NAD(P)-bd_dom_sf"/>
</dbReference>
<proteinExistence type="predicted"/>
<dbReference type="PANTHER" id="PTHR43157:SF31">
    <property type="entry name" value="PHOSPHATIDYLINOSITOL-GLYCAN BIOSYNTHESIS CLASS F PROTEIN"/>
    <property type="match status" value="1"/>
</dbReference>
<keyword evidence="1" id="KW-0560">Oxidoreductase</keyword>
<sequence>MSSKKVYVMTGGNVGIGLECAKVLLQTEKNVHLILGCRDKKRADAGVAVLQKLMAQKGSENSNTVEYWPLELASFASTRSFAAKVLETYPQGIHTLILNAGLVMNSRTTTVDGFETCVQVNHLSQFLLAALLTPALAKATLTWPGENGCITLLASSLHIPGTGRGRGPELTIENIDGSKDYEGMLIYRNTKLLQMLCFFGQASHLLAKYQRKITINATSPGFVPTTGLKRDSDFATRLMMDTVVSRLSVASTVDQAGKRVYNCISKFRGPECHGLYYDKDLVATPGAEARDAELQAFWWKWSMDAVGLTEDSF</sequence>
<dbReference type="Proteomes" id="UP000807716">
    <property type="component" value="Unassembled WGS sequence"/>
</dbReference>
<reference evidence="2" key="1">
    <citation type="journal article" date="2020" name="Fungal Divers.">
        <title>Resolving the Mortierellaceae phylogeny through synthesis of multi-gene phylogenetics and phylogenomics.</title>
        <authorList>
            <person name="Vandepol N."/>
            <person name="Liber J."/>
            <person name="Desiro A."/>
            <person name="Na H."/>
            <person name="Kennedy M."/>
            <person name="Barry K."/>
            <person name="Grigoriev I.V."/>
            <person name="Miller A.N."/>
            <person name="O'Donnell K."/>
            <person name="Stajich J.E."/>
            <person name="Bonito G."/>
        </authorList>
    </citation>
    <scope>NUCLEOTIDE SEQUENCE</scope>
    <source>
        <strain evidence="2">BC1065</strain>
    </source>
</reference>
<dbReference type="PRINTS" id="PR00081">
    <property type="entry name" value="GDHRDH"/>
</dbReference>
<gene>
    <name evidence="2" type="ORF">DFQ27_008442</name>
</gene>